<dbReference type="InterPro" id="IPR000305">
    <property type="entry name" value="GIY-YIG_endonuc"/>
</dbReference>
<dbReference type="OrthoDB" id="9803913at2"/>
<gene>
    <name evidence="4" type="ORF">SAMN05216474_0954</name>
</gene>
<dbReference type="GO" id="GO:0005829">
    <property type="term" value="C:cytosol"/>
    <property type="evidence" value="ECO:0007669"/>
    <property type="project" value="TreeGrafter"/>
</dbReference>
<organism evidence="4 5">
    <name type="scientific">Lishizhenia tianjinensis</name>
    <dbReference type="NCBI Taxonomy" id="477690"/>
    <lineage>
        <taxon>Bacteria</taxon>
        <taxon>Pseudomonadati</taxon>
        <taxon>Bacteroidota</taxon>
        <taxon>Flavobacteriia</taxon>
        <taxon>Flavobacteriales</taxon>
        <taxon>Crocinitomicaceae</taxon>
        <taxon>Lishizhenia</taxon>
    </lineage>
</organism>
<evidence type="ECO:0000259" key="3">
    <source>
        <dbReference type="PROSITE" id="PS50164"/>
    </source>
</evidence>
<dbReference type="AlphaFoldDB" id="A0A1I6YJP1"/>
<dbReference type="GO" id="GO:0008408">
    <property type="term" value="F:3'-5' exonuclease activity"/>
    <property type="evidence" value="ECO:0007669"/>
    <property type="project" value="TreeGrafter"/>
</dbReference>
<name>A0A1I6YJP1_9FLAO</name>
<dbReference type="InterPro" id="IPR013520">
    <property type="entry name" value="Ribonucl_H"/>
</dbReference>
<dbReference type="PANTHER" id="PTHR30231:SF41">
    <property type="entry name" value="DNA POLYMERASE III SUBUNIT EPSILON"/>
    <property type="match status" value="1"/>
</dbReference>
<dbReference type="PANTHER" id="PTHR30231">
    <property type="entry name" value="DNA POLYMERASE III SUBUNIT EPSILON"/>
    <property type="match status" value="1"/>
</dbReference>
<dbReference type="InterPro" id="IPR036397">
    <property type="entry name" value="RNaseH_sf"/>
</dbReference>
<comment type="subunit">
    <text evidence="2">DNA polymerase III contains a core (composed of alpha, epsilon and theta chains) that associates with a tau subunit. This core dimerizes to form the POLIII' complex. PolIII' associates with the gamma complex (composed of gamma, delta, delta', psi and chi chains) and with the beta chain to form the complete DNA polymerase III complex.</text>
</comment>
<dbReference type="SMART" id="SM00479">
    <property type="entry name" value="EXOIII"/>
    <property type="match status" value="1"/>
</dbReference>
<keyword evidence="5" id="KW-1185">Reference proteome</keyword>
<dbReference type="SUPFAM" id="SSF53098">
    <property type="entry name" value="Ribonuclease H-like"/>
    <property type="match status" value="1"/>
</dbReference>
<dbReference type="Proteomes" id="UP000236454">
    <property type="component" value="Unassembled WGS sequence"/>
</dbReference>
<dbReference type="NCBIfam" id="TIGR00573">
    <property type="entry name" value="dnaq"/>
    <property type="match status" value="1"/>
</dbReference>
<dbReference type="CDD" id="cd06127">
    <property type="entry name" value="DEDDh"/>
    <property type="match status" value="1"/>
</dbReference>
<dbReference type="InterPro" id="IPR012337">
    <property type="entry name" value="RNaseH-like_sf"/>
</dbReference>
<feature type="domain" description="GIY-YIG" evidence="3">
    <location>
        <begin position="196"/>
        <end position="273"/>
    </location>
</feature>
<dbReference type="InterPro" id="IPR035901">
    <property type="entry name" value="GIY-YIG_endonuc_sf"/>
</dbReference>
<dbReference type="Gene3D" id="3.40.1440.10">
    <property type="entry name" value="GIY-YIG endonuclease"/>
    <property type="match status" value="1"/>
</dbReference>
<evidence type="ECO:0000256" key="1">
    <source>
        <dbReference type="ARBA" id="ARBA00025483"/>
    </source>
</evidence>
<proteinExistence type="predicted"/>
<dbReference type="Pfam" id="PF00929">
    <property type="entry name" value="RNase_T"/>
    <property type="match status" value="1"/>
</dbReference>
<comment type="function">
    <text evidence="1">DNA polymerase III is a complex, multichain enzyme responsible for most of the replicative synthesis in bacteria. The epsilon subunit contain the editing function and is a proofreading 3'-5' exonuclease.</text>
</comment>
<dbReference type="EMBL" id="FPAS01000001">
    <property type="protein sequence ID" value="SFT50715.1"/>
    <property type="molecule type" value="Genomic_DNA"/>
</dbReference>
<evidence type="ECO:0000313" key="5">
    <source>
        <dbReference type="Proteomes" id="UP000236454"/>
    </source>
</evidence>
<dbReference type="GO" id="GO:0003677">
    <property type="term" value="F:DNA binding"/>
    <property type="evidence" value="ECO:0007669"/>
    <property type="project" value="InterPro"/>
</dbReference>
<dbReference type="PROSITE" id="PS50164">
    <property type="entry name" value="GIY_YIG"/>
    <property type="match status" value="1"/>
</dbReference>
<dbReference type="STRING" id="477690.SAMN05216474_0954"/>
<dbReference type="GO" id="GO:0045004">
    <property type="term" value="P:DNA replication proofreading"/>
    <property type="evidence" value="ECO:0007669"/>
    <property type="project" value="TreeGrafter"/>
</dbReference>
<dbReference type="GO" id="GO:0006289">
    <property type="term" value="P:nucleotide-excision repair"/>
    <property type="evidence" value="ECO:0007669"/>
    <property type="project" value="InterPro"/>
</dbReference>
<accession>A0A1I6YJP1</accession>
<sequence length="456" mass="52597">MKFAITDLETTGGSPKKSKITEIAIYKCDGDKIIDEYTTLVNPEMPIPKFITQLTGINDEMVENAPRFYEIAKDIIEFLEDCVFVAHNVGFDYGVLRGEYKSLGYDFRYPHMCTVRASRILLPGHDSYSLGKLTNDLGIELVGRHRAAGDAMATVELFKILYAKDSNELNTFITSEINPTVLHPNLDLSHLEDIPNKTGVYRFYDDTNRLIYIGKSKHILTRIKQHLKNSKTKRAIEMRENIARIEYELTGSEMISLLYESALIKQYKPIYNRALRRSNFSHGLFSYTDNAGYINLYVDTLNKNTDPPITTFTSRADSKKFLEDIASKHVLCQKLLGIYPTQHACFSYHTKQCFGACIQKEPTLTYNARVNSFIDSMAFDNENFFIIEKGRKKGENSIVLIENGIYIGYGYLPFFHMSKGIEVWKEAIERQHEDRDARTIIRYYLRKNKDLNIRQF</sequence>
<dbReference type="Gene3D" id="3.30.420.10">
    <property type="entry name" value="Ribonuclease H-like superfamily/Ribonuclease H"/>
    <property type="match status" value="1"/>
</dbReference>
<dbReference type="SMART" id="SM00465">
    <property type="entry name" value="GIYc"/>
    <property type="match status" value="1"/>
</dbReference>
<protein>
    <submittedName>
        <fullName evidence="4">DNA polymerase-3 subunit epsilon</fullName>
    </submittedName>
</protein>
<dbReference type="Pfam" id="PF01541">
    <property type="entry name" value="GIY-YIG"/>
    <property type="match status" value="1"/>
</dbReference>
<dbReference type="CDD" id="cd10434">
    <property type="entry name" value="GIY-YIG_UvrC_Cho"/>
    <property type="match status" value="1"/>
</dbReference>
<dbReference type="SUPFAM" id="SSF82771">
    <property type="entry name" value="GIY-YIG endonuclease"/>
    <property type="match status" value="1"/>
</dbReference>
<evidence type="ECO:0000256" key="2">
    <source>
        <dbReference type="ARBA" id="ARBA00026073"/>
    </source>
</evidence>
<evidence type="ECO:0000313" key="4">
    <source>
        <dbReference type="EMBL" id="SFT50715.1"/>
    </source>
</evidence>
<dbReference type="InterPro" id="IPR047296">
    <property type="entry name" value="GIY-YIG_UvrC_Cho"/>
</dbReference>
<dbReference type="GO" id="GO:0003887">
    <property type="term" value="F:DNA-directed DNA polymerase activity"/>
    <property type="evidence" value="ECO:0007669"/>
    <property type="project" value="InterPro"/>
</dbReference>
<dbReference type="RefSeq" id="WP_090246944.1">
    <property type="nucleotide sequence ID" value="NZ_FPAS01000001.1"/>
</dbReference>
<dbReference type="InterPro" id="IPR006054">
    <property type="entry name" value="DnaQ"/>
</dbReference>
<dbReference type="FunFam" id="3.30.420.10:FF:000045">
    <property type="entry name" value="3'-5' exonuclease DinG"/>
    <property type="match status" value="1"/>
</dbReference>
<reference evidence="4 5" key="1">
    <citation type="submission" date="2016-10" db="EMBL/GenBank/DDBJ databases">
        <authorList>
            <person name="de Groot N.N."/>
        </authorList>
    </citation>
    <scope>NUCLEOTIDE SEQUENCE [LARGE SCALE GENOMIC DNA]</scope>
    <source>
        <strain evidence="4 5">CGMCC 1.7005</strain>
    </source>
</reference>